<proteinExistence type="predicted"/>
<keyword evidence="2" id="KW-0732">Signal</keyword>
<dbReference type="AlphaFoldDB" id="A0A1B2EZT4"/>
<sequence length="130" mass="14320">MKSIRNHIAASVLGLAVLGSAAVTPAAAEPKLDHLEHVRGLEKAIGSLRDEIMRADAAGDHKLVARDNIEWFFTIVVFETRLKRIQQELAAVRSEAENAVRNAADKAELDSMEPWIDHRPVYGATTPDKK</sequence>
<feature type="signal peptide" evidence="2">
    <location>
        <begin position="1"/>
        <end position="28"/>
    </location>
</feature>
<organism evidence="3">
    <name type="scientific">Microvirga ossetica</name>
    <dbReference type="NCBI Taxonomy" id="1882682"/>
    <lineage>
        <taxon>Bacteria</taxon>
        <taxon>Pseudomonadati</taxon>
        <taxon>Pseudomonadota</taxon>
        <taxon>Alphaproteobacteria</taxon>
        <taxon>Hyphomicrobiales</taxon>
        <taxon>Methylobacteriaceae</taxon>
        <taxon>Microvirga</taxon>
    </lineage>
</organism>
<evidence type="ECO:0000256" key="2">
    <source>
        <dbReference type="SAM" id="SignalP"/>
    </source>
</evidence>
<feature type="chain" id="PRO_5008536434" description="Secreted protein" evidence="2">
    <location>
        <begin position="29"/>
        <end position="130"/>
    </location>
</feature>
<name>A0A1B2EZT4_9HYPH</name>
<evidence type="ECO:0000313" key="3">
    <source>
        <dbReference type="EMBL" id="ANY85491.1"/>
    </source>
</evidence>
<evidence type="ECO:0000256" key="1">
    <source>
        <dbReference type="SAM" id="Coils"/>
    </source>
</evidence>
<accession>A0A1B2EZT4</accession>
<keyword evidence="1" id="KW-0175">Coiled coil</keyword>
<keyword evidence="3" id="KW-0614">Plasmid</keyword>
<dbReference type="KEGG" id="moc:BB934_45565"/>
<geneLocation type="plasmid" evidence="3">
    <name>unnamed5</name>
</geneLocation>
<feature type="coiled-coil region" evidence="1">
    <location>
        <begin position="75"/>
        <end position="102"/>
    </location>
</feature>
<reference evidence="3" key="1">
    <citation type="submission" date="2016-07" db="EMBL/GenBank/DDBJ databases">
        <title>Microvirga ossetica sp. nov. a new species of rhizobia isolated from root nodules of the legume species Vicia alpestris Steven originated from North Ossetia region in the Caucasus.</title>
        <authorList>
            <person name="Safronova V.I."/>
            <person name="Kuznetsova I.G."/>
            <person name="Sazanova A.L."/>
            <person name="Belimov A."/>
            <person name="Andronov E."/>
            <person name="Osledkin Y.S."/>
            <person name="Onishchuk O.P."/>
            <person name="Kurchak O.N."/>
            <person name="Shaposhnikov A.I."/>
            <person name="Willems A."/>
            <person name="Tikhonovich I.A."/>
        </authorList>
    </citation>
    <scope>NUCLEOTIDE SEQUENCE [LARGE SCALE GENOMIC DNA]</scope>
    <source>
        <strain evidence="3">V5/3M</strain>
        <plasmid evidence="3">unnamed5</plasmid>
    </source>
</reference>
<evidence type="ECO:0008006" key="4">
    <source>
        <dbReference type="Google" id="ProtNLM"/>
    </source>
</evidence>
<dbReference type="EMBL" id="CP016621">
    <property type="protein sequence ID" value="ANY85491.1"/>
    <property type="molecule type" value="Genomic_DNA"/>
</dbReference>
<protein>
    <recommendedName>
        <fullName evidence="4">Secreted protein</fullName>
    </recommendedName>
</protein>
<gene>
    <name evidence="3" type="ORF">BB934_45565</name>
</gene>